<evidence type="ECO:0000256" key="10">
    <source>
        <dbReference type="ARBA" id="ARBA00047317"/>
    </source>
</evidence>
<dbReference type="InterPro" id="IPR036135">
    <property type="entry name" value="MoeA_linker/N_sf"/>
</dbReference>
<dbReference type="NCBIfam" id="NF045515">
    <property type="entry name" value="Glp_gephyrin"/>
    <property type="match status" value="1"/>
</dbReference>
<dbReference type="SMART" id="SM00852">
    <property type="entry name" value="MoCF_biosynth"/>
    <property type="match status" value="1"/>
</dbReference>
<dbReference type="FunFam" id="2.170.190.11:FF:000001">
    <property type="entry name" value="Molybdopterin molybdenumtransferase"/>
    <property type="match status" value="1"/>
</dbReference>
<dbReference type="PANTHER" id="PTHR10192">
    <property type="entry name" value="MOLYBDOPTERIN BIOSYNTHESIS PROTEIN"/>
    <property type="match status" value="1"/>
</dbReference>
<comment type="catalytic activity">
    <reaction evidence="10">
        <text>adenylyl-molybdopterin + molybdate = Mo-molybdopterin + AMP + H(+)</text>
        <dbReference type="Rhea" id="RHEA:35047"/>
        <dbReference type="ChEBI" id="CHEBI:15378"/>
        <dbReference type="ChEBI" id="CHEBI:36264"/>
        <dbReference type="ChEBI" id="CHEBI:62727"/>
        <dbReference type="ChEBI" id="CHEBI:71302"/>
        <dbReference type="ChEBI" id="CHEBI:456215"/>
        <dbReference type="EC" id="2.10.1.1"/>
    </reaction>
</comment>
<evidence type="ECO:0000256" key="4">
    <source>
        <dbReference type="ARBA" id="ARBA00010763"/>
    </source>
</evidence>
<evidence type="ECO:0000259" key="12">
    <source>
        <dbReference type="SMART" id="SM00852"/>
    </source>
</evidence>
<keyword evidence="7 11" id="KW-0479">Metal-binding</keyword>
<evidence type="ECO:0000313" key="14">
    <source>
        <dbReference type="Proteomes" id="UP000500961"/>
    </source>
</evidence>
<keyword evidence="14" id="KW-1185">Reference proteome</keyword>
<dbReference type="Pfam" id="PF03454">
    <property type="entry name" value="MoeA_C"/>
    <property type="match status" value="1"/>
</dbReference>
<accession>A0A7D3XEN0</accession>
<dbReference type="Proteomes" id="UP000500961">
    <property type="component" value="Chromosome"/>
</dbReference>
<dbReference type="GO" id="GO:0006777">
    <property type="term" value="P:Mo-molybdopterin cofactor biosynthetic process"/>
    <property type="evidence" value="ECO:0007669"/>
    <property type="project" value="UniProtKB-UniRule"/>
</dbReference>
<evidence type="ECO:0000256" key="7">
    <source>
        <dbReference type="ARBA" id="ARBA00022723"/>
    </source>
</evidence>
<feature type="domain" description="MoaB/Mog" evidence="12">
    <location>
        <begin position="174"/>
        <end position="312"/>
    </location>
</feature>
<dbReference type="InterPro" id="IPR036425">
    <property type="entry name" value="MoaB/Mog-like_dom_sf"/>
</dbReference>
<keyword evidence="6 11" id="KW-0808">Transferase</keyword>
<dbReference type="NCBIfam" id="TIGR00177">
    <property type="entry name" value="molyb_syn"/>
    <property type="match status" value="1"/>
</dbReference>
<protein>
    <recommendedName>
        <fullName evidence="11">Molybdopterin molybdenumtransferase</fullName>
        <ecNumber evidence="11">2.10.1.1</ecNumber>
    </recommendedName>
</protein>
<dbReference type="CDD" id="cd00887">
    <property type="entry name" value="MoeA"/>
    <property type="match status" value="1"/>
</dbReference>
<dbReference type="Gene3D" id="2.40.340.10">
    <property type="entry name" value="MoeA, C-terminal, domain IV"/>
    <property type="match status" value="1"/>
</dbReference>
<dbReference type="EC" id="2.10.1.1" evidence="11"/>
<proteinExistence type="inferred from homology"/>
<name>A0A7D3XEN0_9BACT</name>
<dbReference type="AlphaFoldDB" id="A0A7D3XEN0"/>
<dbReference type="Gene3D" id="3.40.980.10">
    <property type="entry name" value="MoaB/Mog-like domain"/>
    <property type="match status" value="1"/>
</dbReference>
<sequence length="394" mass="42345">MISFEKAIRIVKENVHVLAGVEQVSLTDSVNRVLAQDVASDINMPPFRKTAVDGYACRMCDLESTLKVIEVIAAGTTPKEKILEGTCSKIMTGAPIPDGADCVIPVEDTEVLPDGTVRYISKPQPKTNICELGEDIRIGDVSLKKGVLIKPQHIAIMAALGCHSPKVSVRPRVSILPTGDELVEPSEAPTGSKIRNSNGHQLIGQVAAAGALPIYHGIVRDSEETTEKAIAKALDESDVVVLTGGVPMGDYDYVPKIMERLGVKILFDSIAVQPGKPTTFGVADEKLIFGLPGNPVSSFIQFELLVKPALLMMMGATDPYAKVYRLPLAKDYSRKRAERLGFFPIIVNNNGEVEPIEYHGSAHIFSLANASGIASIALGVKEIKKGELVDVRSI</sequence>
<dbReference type="FunFam" id="3.40.980.10:FF:000004">
    <property type="entry name" value="Molybdopterin molybdenumtransferase"/>
    <property type="match status" value="1"/>
</dbReference>
<evidence type="ECO:0000313" key="13">
    <source>
        <dbReference type="EMBL" id="QKG80392.1"/>
    </source>
</evidence>
<dbReference type="GO" id="GO:0005829">
    <property type="term" value="C:cytosol"/>
    <property type="evidence" value="ECO:0007669"/>
    <property type="project" value="TreeGrafter"/>
</dbReference>
<dbReference type="Gene3D" id="3.90.105.10">
    <property type="entry name" value="Molybdopterin biosynthesis moea protein, domain 2"/>
    <property type="match status" value="1"/>
</dbReference>
<keyword evidence="9 11" id="KW-0501">Molybdenum cofactor biosynthesis</keyword>
<evidence type="ECO:0000256" key="11">
    <source>
        <dbReference type="RuleBase" id="RU365090"/>
    </source>
</evidence>
<comment type="cofactor">
    <cofactor evidence="1 11">
        <name>Mg(2+)</name>
        <dbReference type="ChEBI" id="CHEBI:18420"/>
    </cofactor>
</comment>
<dbReference type="SUPFAM" id="SSF63867">
    <property type="entry name" value="MoeA C-terminal domain-like"/>
    <property type="match status" value="1"/>
</dbReference>
<dbReference type="Gene3D" id="2.170.190.11">
    <property type="entry name" value="Molybdopterin biosynthesis moea protein, domain 3"/>
    <property type="match status" value="1"/>
</dbReference>
<keyword evidence="8 11" id="KW-0460">Magnesium</keyword>
<keyword evidence="5 11" id="KW-0500">Molybdenum</keyword>
<dbReference type="RefSeq" id="WP_173075068.1">
    <property type="nucleotide sequence ID" value="NZ_CP041345.1"/>
</dbReference>
<dbReference type="PANTHER" id="PTHR10192:SF5">
    <property type="entry name" value="GEPHYRIN"/>
    <property type="match status" value="1"/>
</dbReference>
<evidence type="ECO:0000256" key="9">
    <source>
        <dbReference type="ARBA" id="ARBA00023150"/>
    </source>
</evidence>
<evidence type="ECO:0000256" key="1">
    <source>
        <dbReference type="ARBA" id="ARBA00001946"/>
    </source>
</evidence>
<evidence type="ECO:0000256" key="6">
    <source>
        <dbReference type="ARBA" id="ARBA00022679"/>
    </source>
</evidence>
<dbReference type="EMBL" id="CP041345">
    <property type="protein sequence ID" value="QKG80392.1"/>
    <property type="molecule type" value="Genomic_DNA"/>
</dbReference>
<dbReference type="GO" id="GO:0046872">
    <property type="term" value="F:metal ion binding"/>
    <property type="evidence" value="ECO:0007669"/>
    <property type="project" value="UniProtKB-UniRule"/>
</dbReference>
<comment type="similarity">
    <text evidence="4 11">Belongs to the MoeA family.</text>
</comment>
<organism evidence="13 14">
    <name type="scientific">Tenuifilum thalassicum</name>
    <dbReference type="NCBI Taxonomy" id="2590900"/>
    <lineage>
        <taxon>Bacteria</taxon>
        <taxon>Pseudomonadati</taxon>
        <taxon>Bacteroidota</taxon>
        <taxon>Bacteroidia</taxon>
        <taxon>Bacteroidales</taxon>
        <taxon>Tenuifilaceae</taxon>
        <taxon>Tenuifilum</taxon>
    </lineage>
</organism>
<dbReference type="Pfam" id="PF03453">
    <property type="entry name" value="MoeA_N"/>
    <property type="match status" value="1"/>
</dbReference>
<comment type="function">
    <text evidence="2 11">Catalyzes the insertion of molybdate into adenylated molybdopterin with the concomitant release of AMP.</text>
</comment>
<dbReference type="UniPathway" id="UPA00344"/>
<evidence type="ECO:0000256" key="5">
    <source>
        <dbReference type="ARBA" id="ARBA00022505"/>
    </source>
</evidence>
<gene>
    <name evidence="13" type="ORF">FHG85_08990</name>
</gene>
<evidence type="ECO:0000256" key="2">
    <source>
        <dbReference type="ARBA" id="ARBA00002901"/>
    </source>
</evidence>
<dbReference type="KEGG" id="ttz:FHG85_08990"/>
<dbReference type="SUPFAM" id="SSF53218">
    <property type="entry name" value="Molybdenum cofactor biosynthesis proteins"/>
    <property type="match status" value="1"/>
</dbReference>
<reference evidence="13 14" key="1">
    <citation type="submission" date="2019-07" db="EMBL/GenBank/DDBJ databases">
        <title>Thalassofilum flectens gen. nov., sp. nov., a novel moderate thermophilic anaerobe from a shallow sea hot spring in Kunashir Island (Russia), representing a new family in the order Bacteroidales, and proposal of Thalassofilacea fam. nov.</title>
        <authorList>
            <person name="Kochetkova T.V."/>
            <person name="Podosokorskaya O.A."/>
            <person name="Novikov A."/>
            <person name="Elcheninov A.G."/>
            <person name="Toshchakov S.V."/>
            <person name="Kublanov I.V."/>
        </authorList>
    </citation>
    <scope>NUCLEOTIDE SEQUENCE [LARGE SCALE GENOMIC DNA]</scope>
    <source>
        <strain evidence="13 14">38-H</strain>
    </source>
</reference>
<evidence type="ECO:0000256" key="3">
    <source>
        <dbReference type="ARBA" id="ARBA00005046"/>
    </source>
</evidence>
<dbReference type="InterPro" id="IPR005111">
    <property type="entry name" value="MoeA_C_domain_IV"/>
</dbReference>
<dbReference type="SUPFAM" id="SSF63882">
    <property type="entry name" value="MoeA N-terminal region -like"/>
    <property type="match status" value="1"/>
</dbReference>
<dbReference type="InterPro" id="IPR001453">
    <property type="entry name" value="MoaB/Mog_dom"/>
</dbReference>
<comment type="pathway">
    <text evidence="3 11">Cofactor biosynthesis; molybdopterin biosynthesis.</text>
</comment>
<dbReference type="InterPro" id="IPR036688">
    <property type="entry name" value="MoeA_C_domain_IV_sf"/>
</dbReference>
<dbReference type="InterPro" id="IPR005110">
    <property type="entry name" value="MoeA_linker/N"/>
</dbReference>
<dbReference type="InterPro" id="IPR038987">
    <property type="entry name" value="MoeA-like"/>
</dbReference>
<dbReference type="Pfam" id="PF00994">
    <property type="entry name" value="MoCF_biosynth"/>
    <property type="match status" value="1"/>
</dbReference>
<dbReference type="GO" id="GO:0061599">
    <property type="term" value="F:molybdopterin molybdotransferase activity"/>
    <property type="evidence" value="ECO:0007669"/>
    <property type="project" value="UniProtKB-UniRule"/>
</dbReference>
<evidence type="ECO:0000256" key="8">
    <source>
        <dbReference type="ARBA" id="ARBA00022842"/>
    </source>
</evidence>